<sequence>MPQPSTLQLLRVHFSFFLLPVYLFALSQVVYTNWWKAMLIFCILHLLVYPASNGYNSYMDRDESPIGGIRSPLLPTPELLKVVSVMDIAAVLLSMFVDIWFTVGVLVYILASRMYSSRVTRLKRFAISGFLLVISCQGALVFWLVYHGSHLSLPLQVPVTGCVASSLLIAGAYPLTQIYQHEADAHDGVKTISMLVGIKGTFVLSSLLFSMAFVALGLHFALQLELIRFLVLLCCFLPVQIFFLWWMRKSWKDAHEANFDNLMKMNIISAVCSNTGFLIILIWKLID</sequence>
<dbReference type="GO" id="GO:0016765">
    <property type="term" value="F:transferase activity, transferring alkyl or aryl (other than methyl) groups"/>
    <property type="evidence" value="ECO:0007669"/>
    <property type="project" value="InterPro"/>
</dbReference>
<evidence type="ECO:0000256" key="5">
    <source>
        <dbReference type="SAM" id="Phobius"/>
    </source>
</evidence>
<dbReference type="Proteomes" id="UP000031408">
    <property type="component" value="Unassembled WGS sequence"/>
</dbReference>
<feature type="transmembrane region" description="Helical" evidence="5">
    <location>
        <begin position="12"/>
        <end position="31"/>
    </location>
</feature>
<dbReference type="RefSeq" id="WP_039143457.1">
    <property type="nucleotide sequence ID" value="NZ_JSVC01000027.1"/>
</dbReference>
<keyword evidence="3 5" id="KW-1133">Transmembrane helix</keyword>
<evidence type="ECO:0000256" key="4">
    <source>
        <dbReference type="ARBA" id="ARBA00023136"/>
    </source>
</evidence>
<feature type="transmembrane region" description="Helical" evidence="5">
    <location>
        <begin position="157"/>
        <end position="175"/>
    </location>
</feature>
<dbReference type="EMBL" id="JSVC01000027">
    <property type="protein sequence ID" value="KIC92820.1"/>
    <property type="molecule type" value="Genomic_DNA"/>
</dbReference>
<comment type="caution">
    <text evidence="6">The sequence shown here is derived from an EMBL/GenBank/DDBJ whole genome shotgun (WGS) entry which is preliminary data.</text>
</comment>
<evidence type="ECO:0000256" key="1">
    <source>
        <dbReference type="ARBA" id="ARBA00004141"/>
    </source>
</evidence>
<evidence type="ECO:0000256" key="2">
    <source>
        <dbReference type="ARBA" id="ARBA00022692"/>
    </source>
</evidence>
<keyword evidence="7" id="KW-1185">Reference proteome</keyword>
<organism evidence="6 7">
    <name type="scientific">Flavihumibacter solisilvae</name>
    <dbReference type="NCBI Taxonomy" id="1349421"/>
    <lineage>
        <taxon>Bacteria</taxon>
        <taxon>Pseudomonadati</taxon>
        <taxon>Bacteroidota</taxon>
        <taxon>Chitinophagia</taxon>
        <taxon>Chitinophagales</taxon>
        <taxon>Chitinophagaceae</taxon>
        <taxon>Flavihumibacter</taxon>
    </lineage>
</organism>
<dbReference type="STRING" id="1349421.OI18_20565"/>
<gene>
    <name evidence="6" type="ORF">OI18_20565</name>
</gene>
<proteinExistence type="predicted"/>
<evidence type="ECO:0000256" key="3">
    <source>
        <dbReference type="ARBA" id="ARBA00022989"/>
    </source>
</evidence>
<protein>
    <recommendedName>
        <fullName evidence="8">Prenyltransferase</fullName>
    </recommendedName>
</protein>
<feature type="transmembrane region" description="Helical" evidence="5">
    <location>
        <begin position="122"/>
        <end position="145"/>
    </location>
</feature>
<evidence type="ECO:0000313" key="7">
    <source>
        <dbReference type="Proteomes" id="UP000031408"/>
    </source>
</evidence>
<accession>A0A0C1IF90</accession>
<feature type="transmembrane region" description="Helical" evidence="5">
    <location>
        <begin position="196"/>
        <end position="220"/>
    </location>
</feature>
<comment type="subcellular location">
    <subcellularLocation>
        <location evidence="1">Membrane</location>
        <topology evidence="1">Multi-pass membrane protein</topology>
    </subcellularLocation>
</comment>
<reference evidence="6 7" key="1">
    <citation type="submission" date="2014-11" db="EMBL/GenBank/DDBJ databases">
        <title>Genome sequence of Flavihumibacter solisilvae 3-3.</title>
        <authorList>
            <person name="Zhou G."/>
            <person name="Li M."/>
            <person name="Wang G."/>
        </authorList>
    </citation>
    <scope>NUCLEOTIDE SEQUENCE [LARGE SCALE GENOMIC DNA]</scope>
    <source>
        <strain evidence="6 7">3-3</strain>
    </source>
</reference>
<dbReference type="OrthoDB" id="665023at2"/>
<evidence type="ECO:0008006" key="8">
    <source>
        <dbReference type="Google" id="ProtNLM"/>
    </source>
</evidence>
<dbReference type="AlphaFoldDB" id="A0A0C1IF90"/>
<dbReference type="Pfam" id="PF01040">
    <property type="entry name" value="UbiA"/>
    <property type="match status" value="1"/>
</dbReference>
<dbReference type="InterPro" id="IPR000537">
    <property type="entry name" value="UbiA_prenyltransferase"/>
</dbReference>
<keyword evidence="4 5" id="KW-0472">Membrane</keyword>
<keyword evidence="2 5" id="KW-0812">Transmembrane</keyword>
<name>A0A0C1IF90_9BACT</name>
<dbReference type="GO" id="GO:0016020">
    <property type="term" value="C:membrane"/>
    <property type="evidence" value="ECO:0007669"/>
    <property type="project" value="UniProtKB-SubCell"/>
</dbReference>
<feature type="transmembrane region" description="Helical" evidence="5">
    <location>
        <begin position="226"/>
        <end position="246"/>
    </location>
</feature>
<feature type="transmembrane region" description="Helical" evidence="5">
    <location>
        <begin position="267"/>
        <end position="286"/>
    </location>
</feature>
<evidence type="ECO:0000313" key="6">
    <source>
        <dbReference type="EMBL" id="KIC92820.1"/>
    </source>
</evidence>
<feature type="transmembrane region" description="Helical" evidence="5">
    <location>
        <begin position="88"/>
        <end position="110"/>
    </location>
</feature>